<proteinExistence type="predicted"/>
<feature type="transmembrane region" description="Helical" evidence="3">
    <location>
        <begin position="504"/>
        <end position="528"/>
    </location>
</feature>
<dbReference type="SUPFAM" id="SSF52058">
    <property type="entry name" value="L domain-like"/>
    <property type="match status" value="1"/>
</dbReference>
<dbReference type="SMART" id="SM00364">
    <property type="entry name" value="LRR_BAC"/>
    <property type="match status" value="6"/>
</dbReference>
<dbReference type="OrthoDB" id="546383at2759"/>
<dbReference type="InterPro" id="IPR032675">
    <property type="entry name" value="LRR_dom_sf"/>
</dbReference>
<keyword evidence="1" id="KW-0433">Leucine-rich repeat</keyword>
<dbReference type="InterPro" id="IPR050333">
    <property type="entry name" value="SLRP"/>
</dbReference>
<dbReference type="PRINTS" id="PR00019">
    <property type="entry name" value="LEURICHRPT"/>
</dbReference>
<dbReference type="PANTHER" id="PTHR45712:SF22">
    <property type="entry name" value="INSULIN-LIKE GROWTH FACTOR-BINDING PROTEIN COMPLEX ACID LABILE SUBUNIT"/>
    <property type="match status" value="1"/>
</dbReference>
<keyword evidence="4" id="KW-0732">Signal</keyword>
<dbReference type="Gene3D" id="3.80.10.10">
    <property type="entry name" value="Ribonuclease Inhibitor"/>
    <property type="match status" value="2"/>
</dbReference>
<protein>
    <submittedName>
        <fullName evidence="5">Uncharacterized protein</fullName>
    </submittedName>
</protein>
<evidence type="ECO:0000256" key="1">
    <source>
        <dbReference type="ARBA" id="ARBA00022614"/>
    </source>
</evidence>
<dbReference type="PROSITE" id="PS51450">
    <property type="entry name" value="LRR"/>
    <property type="match status" value="6"/>
</dbReference>
<reference evidence="5" key="1">
    <citation type="submission" date="2022-01" db="EMBL/GenBank/DDBJ databases">
        <authorList>
            <person name="King R."/>
        </authorList>
    </citation>
    <scope>NUCLEOTIDE SEQUENCE</scope>
</reference>
<sequence>MKNSLITMFIALFLLPQTSSIKKCPIECTCDLDITGRYSAICERGNMKIIPIKDFDEEINVIIIRKPKHTLTIGPIFQSLKQLEILRIIESNVPTVGMHSFWGVPSLRLLDLSRNNISTVSEDNFKGQQNLLELNLSKNKLDQIPSGTFKYLTDLHTLNLADNSLSDLETKVFQMLTKLKILDLSRNPLEDLQPDIFKDIIDLKVLKCRGCRLQNINPQVYNLLNQLTDLDLGNNQFKYLDKDEFKDLKHLRRLHLDNNQLSVVVDFIFQRQRNLLYLDLSRNRLAKISGRAFNNLFNLTYLDISYNKLSALELDYMCHLPKLQTLNISGNVQLNLLDIRPVFQNMTELRSLSIADIASMPLGIFVPLSNLLMLNISGTHLNNETIQILNPLAKLKELDLSRNQLTGFEEDFAIKLLNIDDVKFEQNPFVCDVCHVGAIFNRIHMMKWQSSPECFLPEVFRGKPINRLTQDKLEFCYETFVDEGHDAASTSGHYSILDEGRISIIAFMALAIFILVLLIMIVTIALCIRQRSNYNAAQQQTEDGKEAIRNNEKSIEESLIANNEISYKIALQDRVNVFLKDSPS</sequence>
<dbReference type="FunFam" id="3.80.10.10:FF:001164">
    <property type="entry name" value="GH01279p"/>
    <property type="match status" value="2"/>
</dbReference>
<dbReference type="GO" id="GO:0005615">
    <property type="term" value="C:extracellular space"/>
    <property type="evidence" value="ECO:0007669"/>
    <property type="project" value="TreeGrafter"/>
</dbReference>
<dbReference type="InterPro" id="IPR003591">
    <property type="entry name" value="Leu-rich_rpt_typical-subtyp"/>
</dbReference>
<reference evidence="5" key="2">
    <citation type="submission" date="2022-10" db="EMBL/GenBank/DDBJ databases">
        <authorList>
            <consortium name="ENA_rothamsted_submissions"/>
            <consortium name="culmorum"/>
            <person name="King R."/>
        </authorList>
    </citation>
    <scope>NUCLEOTIDE SEQUENCE</scope>
</reference>
<keyword evidence="3" id="KW-0812">Transmembrane</keyword>
<evidence type="ECO:0000256" key="3">
    <source>
        <dbReference type="SAM" id="Phobius"/>
    </source>
</evidence>
<keyword evidence="3" id="KW-0472">Membrane</keyword>
<dbReference type="Pfam" id="PF13855">
    <property type="entry name" value="LRR_8"/>
    <property type="match status" value="3"/>
</dbReference>
<dbReference type="PANTHER" id="PTHR45712">
    <property type="entry name" value="AGAP008170-PA"/>
    <property type="match status" value="1"/>
</dbReference>
<dbReference type="Pfam" id="PF00560">
    <property type="entry name" value="LRR_1"/>
    <property type="match status" value="2"/>
</dbReference>
<keyword evidence="2" id="KW-0677">Repeat</keyword>
<evidence type="ECO:0000256" key="4">
    <source>
        <dbReference type="SAM" id="SignalP"/>
    </source>
</evidence>
<dbReference type="AlphaFoldDB" id="A0A9N9WMZ4"/>
<keyword evidence="3" id="KW-1133">Transmembrane helix</keyword>
<evidence type="ECO:0000256" key="2">
    <source>
        <dbReference type="ARBA" id="ARBA00022737"/>
    </source>
</evidence>
<organism evidence="5 6">
    <name type="scientific">Chironomus riparius</name>
    <dbReference type="NCBI Taxonomy" id="315576"/>
    <lineage>
        <taxon>Eukaryota</taxon>
        <taxon>Metazoa</taxon>
        <taxon>Ecdysozoa</taxon>
        <taxon>Arthropoda</taxon>
        <taxon>Hexapoda</taxon>
        <taxon>Insecta</taxon>
        <taxon>Pterygota</taxon>
        <taxon>Neoptera</taxon>
        <taxon>Endopterygota</taxon>
        <taxon>Diptera</taxon>
        <taxon>Nematocera</taxon>
        <taxon>Chironomoidea</taxon>
        <taxon>Chironomidae</taxon>
        <taxon>Chironominae</taxon>
        <taxon>Chironomus</taxon>
    </lineage>
</organism>
<evidence type="ECO:0000313" key="5">
    <source>
        <dbReference type="EMBL" id="CAG9799055.1"/>
    </source>
</evidence>
<dbReference type="SMART" id="SM00365">
    <property type="entry name" value="LRR_SD22"/>
    <property type="match status" value="7"/>
</dbReference>
<keyword evidence="6" id="KW-1185">Reference proteome</keyword>
<dbReference type="Proteomes" id="UP001153620">
    <property type="component" value="Chromosome 1"/>
</dbReference>
<gene>
    <name evidence="5" type="ORF">CHIRRI_LOCUS2030</name>
</gene>
<feature type="signal peptide" evidence="4">
    <location>
        <begin position="1"/>
        <end position="20"/>
    </location>
</feature>
<accession>A0A9N9WMZ4</accession>
<name>A0A9N9WMZ4_9DIPT</name>
<feature type="chain" id="PRO_5040167179" evidence="4">
    <location>
        <begin position="21"/>
        <end position="584"/>
    </location>
</feature>
<dbReference type="SMART" id="SM00369">
    <property type="entry name" value="LRR_TYP"/>
    <property type="match status" value="9"/>
</dbReference>
<dbReference type="EMBL" id="OU895877">
    <property type="protein sequence ID" value="CAG9799055.1"/>
    <property type="molecule type" value="Genomic_DNA"/>
</dbReference>
<evidence type="ECO:0000313" key="6">
    <source>
        <dbReference type="Proteomes" id="UP001153620"/>
    </source>
</evidence>
<dbReference type="InterPro" id="IPR001611">
    <property type="entry name" value="Leu-rich_rpt"/>
</dbReference>